<feature type="transmembrane region" description="Helical" evidence="1">
    <location>
        <begin position="45"/>
        <end position="66"/>
    </location>
</feature>
<sequence length="187" mass="20635">MAYPGISALGLLKATVKIVLKQTSLLGGFIGITEVYKSLMTTKKVLALLGFAWIGPISAIFFYFGFGTTAGGEILHVPSYYEASTKNASQFQRNLKYLKRTSHGILVGYLIGWGPYCLAYGISDYDGSNVSSEAMLIFMLVARSLFILKSLTSSTLYAMRFRVIRRALLDMSFGCKCLDNGDTMRRN</sequence>
<reference evidence="2" key="1">
    <citation type="submission" date="2021-06" db="EMBL/GenBank/DDBJ databases">
        <authorList>
            <person name="Hodson N. C."/>
            <person name="Mongue J. A."/>
            <person name="Jaron S. K."/>
        </authorList>
    </citation>
    <scope>NUCLEOTIDE SEQUENCE</scope>
</reference>
<name>A0A8J2PAH3_9HEXA</name>
<feature type="transmembrane region" description="Helical" evidence="1">
    <location>
        <begin position="134"/>
        <end position="159"/>
    </location>
</feature>
<gene>
    <name evidence="2" type="ORF">AFUS01_LOCUS25641</name>
</gene>
<keyword evidence="3" id="KW-1185">Reference proteome</keyword>
<keyword evidence="1" id="KW-1133">Transmembrane helix</keyword>
<comment type="caution">
    <text evidence="2">The sequence shown here is derived from an EMBL/GenBank/DDBJ whole genome shotgun (WGS) entry which is preliminary data.</text>
</comment>
<dbReference type="AlphaFoldDB" id="A0A8J2PAH3"/>
<proteinExistence type="predicted"/>
<protein>
    <submittedName>
        <fullName evidence="2">Uncharacterized protein</fullName>
    </submittedName>
</protein>
<keyword evidence="1" id="KW-0472">Membrane</keyword>
<dbReference type="EMBL" id="CAJVCH010332076">
    <property type="protein sequence ID" value="CAG7787123.1"/>
    <property type="molecule type" value="Genomic_DNA"/>
</dbReference>
<accession>A0A8J2PAH3</accession>
<feature type="transmembrane region" description="Helical" evidence="1">
    <location>
        <begin position="103"/>
        <end position="122"/>
    </location>
</feature>
<organism evidence="2 3">
    <name type="scientific">Allacma fusca</name>
    <dbReference type="NCBI Taxonomy" id="39272"/>
    <lineage>
        <taxon>Eukaryota</taxon>
        <taxon>Metazoa</taxon>
        <taxon>Ecdysozoa</taxon>
        <taxon>Arthropoda</taxon>
        <taxon>Hexapoda</taxon>
        <taxon>Collembola</taxon>
        <taxon>Symphypleona</taxon>
        <taxon>Sminthuridae</taxon>
        <taxon>Allacma</taxon>
    </lineage>
</organism>
<keyword evidence="1" id="KW-0812">Transmembrane</keyword>
<evidence type="ECO:0000313" key="3">
    <source>
        <dbReference type="Proteomes" id="UP000708208"/>
    </source>
</evidence>
<evidence type="ECO:0000313" key="2">
    <source>
        <dbReference type="EMBL" id="CAG7787123.1"/>
    </source>
</evidence>
<dbReference type="SUPFAM" id="SSF81321">
    <property type="entry name" value="Family A G protein-coupled receptor-like"/>
    <property type="match status" value="1"/>
</dbReference>
<dbReference type="Proteomes" id="UP000708208">
    <property type="component" value="Unassembled WGS sequence"/>
</dbReference>
<evidence type="ECO:0000256" key="1">
    <source>
        <dbReference type="SAM" id="Phobius"/>
    </source>
</evidence>